<dbReference type="PROSITE" id="PS50235">
    <property type="entry name" value="USP_3"/>
    <property type="match status" value="1"/>
</dbReference>
<dbReference type="EMBL" id="JBGBPQ010000015">
    <property type="protein sequence ID" value="KAL1510101.1"/>
    <property type="molecule type" value="Genomic_DNA"/>
</dbReference>
<feature type="region of interest" description="Disordered" evidence="8">
    <location>
        <begin position="644"/>
        <end position="674"/>
    </location>
</feature>
<dbReference type="EC" id="3.4.19.12" evidence="7"/>
<dbReference type="AlphaFoldDB" id="A0AB34IZN2"/>
<keyword evidence="4 7" id="KW-0833">Ubl conjugation pathway</keyword>
<keyword evidence="3 7" id="KW-0645">Protease</keyword>
<organism evidence="10 11">
    <name type="scientific">Prymnesium parvum</name>
    <name type="common">Toxic golden alga</name>
    <dbReference type="NCBI Taxonomy" id="97485"/>
    <lineage>
        <taxon>Eukaryota</taxon>
        <taxon>Haptista</taxon>
        <taxon>Haptophyta</taxon>
        <taxon>Prymnesiophyceae</taxon>
        <taxon>Prymnesiales</taxon>
        <taxon>Prymnesiaceae</taxon>
        <taxon>Prymnesium</taxon>
    </lineage>
</organism>
<proteinExistence type="inferred from homology"/>
<evidence type="ECO:0000256" key="3">
    <source>
        <dbReference type="ARBA" id="ARBA00022670"/>
    </source>
</evidence>
<dbReference type="SUPFAM" id="SSF54001">
    <property type="entry name" value="Cysteine proteinases"/>
    <property type="match status" value="1"/>
</dbReference>
<dbReference type="FunFam" id="3.90.70.10:FF:000119">
    <property type="entry name" value="Ubiquitin specific peptidase 36"/>
    <property type="match status" value="1"/>
</dbReference>
<gene>
    <name evidence="10" type="ORF">AB1Y20_006433</name>
</gene>
<dbReference type="GO" id="GO:0016579">
    <property type="term" value="P:protein deubiquitination"/>
    <property type="evidence" value="ECO:0007669"/>
    <property type="project" value="InterPro"/>
</dbReference>
<dbReference type="InterPro" id="IPR018200">
    <property type="entry name" value="USP_CS"/>
</dbReference>
<dbReference type="InterPro" id="IPR028889">
    <property type="entry name" value="USP"/>
</dbReference>
<evidence type="ECO:0000256" key="8">
    <source>
        <dbReference type="SAM" id="MobiDB-lite"/>
    </source>
</evidence>
<evidence type="ECO:0000256" key="4">
    <source>
        <dbReference type="ARBA" id="ARBA00022786"/>
    </source>
</evidence>
<feature type="region of interest" description="Disordered" evidence="8">
    <location>
        <begin position="417"/>
        <end position="471"/>
    </location>
</feature>
<accession>A0AB34IZN2</accession>
<evidence type="ECO:0000256" key="7">
    <source>
        <dbReference type="RuleBase" id="RU366025"/>
    </source>
</evidence>
<name>A0AB34IZN2_PRYPA</name>
<evidence type="ECO:0000256" key="5">
    <source>
        <dbReference type="ARBA" id="ARBA00022801"/>
    </source>
</evidence>
<dbReference type="GO" id="GO:0005829">
    <property type="term" value="C:cytosol"/>
    <property type="evidence" value="ECO:0007669"/>
    <property type="project" value="TreeGrafter"/>
</dbReference>
<feature type="domain" description="USP" evidence="9">
    <location>
        <begin position="102"/>
        <end position="406"/>
    </location>
</feature>
<comment type="catalytic activity">
    <reaction evidence="1 7">
        <text>Thiol-dependent hydrolysis of ester, thioester, amide, peptide and isopeptide bonds formed by the C-terminal Gly of ubiquitin (a 76-residue protein attached to proteins as an intracellular targeting signal).</text>
        <dbReference type="EC" id="3.4.19.12"/>
    </reaction>
</comment>
<dbReference type="Pfam" id="PF00443">
    <property type="entry name" value="UCH"/>
    <property type="match status" value="1"/>
</dbReference>
<dbReference type="GO" id="GO:0005634">
    <property type="term" value="C:nucleus"/>
    <property type="evidence" value="ECO:0007669"/>
    <property type="project" value="TreeGrafter"/>
</dbReference>
<sequence>MAAEEADDIAARIKLNEEMRAAQVAMLLRRVEFQPARYADDVETKLRFPPRVLCRHMAKSEASRGEKDERSQEKAVPLNRYLFPPEQLEPLLRWQSFSGVGAGLANLGNTCFLNAVLQCLTYTPPFANFCLKQLHSRGCRADGFCLFCEVERHVREAHGGRRRTLAPRAIASRIRAVGRQFRLGKQQDAHEFFLCLLDRLQAAALPPAGVSGPLPPEVSATSALSQIFGGTLVSQLTCGGCGHLSSTFEYFLDLSLELKRAKSVHAALCRYTSTELLEGDNQYQCPRCARLVDARKQLRVQRSPHVLVLQLKRFGFEGRGGGKISRMIEYDEALDLASFTTTGASERYRLFAVLVHDGCSIHAGHYYCHVRAASGVWHTLEDDTVRQVSAQRVLRECAYLLFYERVQPANEVQLAAGEPCKSSGGSAVTAPSDEDEGSVISAASAEPRPRARMLRPRSVPSTAEGSARPAARIRKRRRVPCLSLLAFRPAATVWWRVNSQLFSKRPLRAAKSSASPSCAAALPVPSMDAGEPPASQDDAGALQPQAVGIPGIPEASPPPASSLALASCVSERARDATRPAAPKLAQNMGRRAQLPFREVDVWEDLPRELLAPAVSAEGTKMRQRSSYDYFDAYFDRGHVKKVKNKETDDSLKNRASRSQRAFADGMKSRTKKNL</sequence>
<dbReference type="PROSITE" id="PS00972">
    <property type="entry name" value="USP_1"/>
    <property type="match status" value="1"/>
</dbReference>
<dbReference type="Proteomes" id="UP001515480">
    <property type="component" value="Unassembled WGS sequence"/>
</dbReference>
<protein>
    <recommendedName>
        <fullName evidence="7">Ubiquitin carboxyl-terminal hydrolase</fullName>
        <ecNumber evidence="7">3.4.19.12</ecNumber>
    </recommendedName>
</protein>
<comment type="caution">
    <text evidence="10">The sequence shown here is derived from an EMBL/GenBank/DDBJ whole genome shotgun (WGS) entry which is preliminary data.</text>
</comment>
<evidence type="ECO:0000256" key="6">
    <source>
        <dbReference type="ARBA" id="ARBA00022807"/>
    </source>
</evidence>
<evidence type="ECO:0000256" key="2">
    <source>
        <dbReference type="ARBA" id="ARBA00009085"/>
    </source>
</evidence>
<comment type="similarity">
    <text evidence="2 7">Belongs to the peptidase C19 family.</text>
</comment>
<keyword evidence="5 7" id="KW-0378">Hydrolase</keyword>
<evidence type="ECO:0000313" key="11">
    <source>
        <dbReference type="Proteomes" id="UP001515480"/>
    </source>
</evidence>
<dbReference type="InterPro" id="IPR038765">
    <property type="entry name" value="Papain-like_cys_pep_sf"/>
</dbReference>
<dbReference type="InterPro" id="IPR001394">
    <property type="entry name" value="Peptidase_C19_UCH"/>
</dbReference>
<feature type="region of interest" description="Disordered" evidence="8">
    <location>
        <begin position="513"/>
        <end position="563"/>
    </location>
</feature>
<dbReference type="GO" id="GO:0004843">
    <property type="term" value="F:cysteine-type deubiquitinase activity"/>
    <property type="evidence" value="ECO:0007669"/>
    <property type="project" value="UniProtKB-UniRule"/>
</dbReference>
<dbReference type="PROSITE" id="PS00973">
    <property type="entry name" value="USP_2"/>
    <property type="match status" value="1"/>
</dbReference>
<evidence type="ECO:0000313" key="10">
    <source>
        <dbReference type="EMBL" id="KAL1510101.1"/>
    </source>
</evidence>
<dbReference type="Gene3D" id="3.90.70.10">
    <property type="entry name" value="Cysteine proteinases"/>
    <property type="match status" value="1"/>
</dbReference>
<keyword evidence="11" id="KW-1185">Reference proteome</keyword>
<dbReference type="GO" id="GO:0006508">
    <property type="term" value="P:proteolysis"/>
    <property type="evidence" value="ECO:0007669"/>
    <property type="project" value="UniProtKB-KW"/>
</dbReference>
<reference evidence="10 11" key="1">
    <citation type="journal article" date="2024" name="Science">
        <title>Giant polyketide synthase enzymes in the biosynthesis of giant marine polyether toxins.</title>
        <authorList>
            <person name="Fallon T.R."/>
            <person name="Shende V.V."/>
            <person name="Wierzbicki I.H."/>
            <person name="Pendleton A.L."/>
            <person name="Watervoot N.F."/>
            <person name="Auber R.P."/>
            <person name="Gonzalez D.J."/>
            <person name="Wisecaver J.H."/>
            <person name="Moore B.S."/>
        </authorList>
    </citation>
    <scope>NUCLEOTIDE SEQUENCE [LARGE SCALE GENOMIC DNA]</scope>
    <source>
        <strain evidence="10 11">12B1</strain>
    </source>
</reference>
<keyword evidence="6 7" id="KW-0788">Thiol protease</keyword>
<dbReference type="InterPro" id="IPR050164">
    <property type="entry name" value="Peptidase_C19"/>
</dbReference>
<dbReference type="PANTHER" id="PTHR24006">
    <property type="entry name" value="UBIQUITIN CARBOXYL-TERMINAL HYDROLASE"/>
    <property type="match status" value="1"/>
</dbReference>
<dbReference type="PANTHER" id="PTHR24006:SF758">
    <property type="entry name" value="UBIQUITIN CARBOXYL-TERMINAL HYDROLASE 36"/>
    <property type="match status" value="1"/>
</dbReference>
<feature type="compositionally biased region" description="Low complexity" evidence="8">
    <location>
        <begin position="513"/>
        <end position="526"/>
    </location>
</feature>
<evidence type="ECO:0000256" key="1">
    <source>
        <dbReference type="ARBA" id="ARBA00000707"/>
    </source>
</evidence>
<evidence type="ECO:0000259" key="9">
    <source>
        <dbReference type="PROSITE" id="PS50235"/>
    </source>
</evidence>